<dbReference type="InterPro" id="IPR029058">
    <property type="entry name" value="AB_hydrolase_fold"/>
</dbReference>
<feature type="signal peptide" evidence="1">
    <location>
        <begin position="1"/>
        <end position="23"/>
    </location>
</feature>
<dbReference type="Gene3D" id="3.40.50.1820">
    <property type="entry name" value="alpha/beta hydrolase"/>
    <property type="match status" value="1"/>
</dbReference>
<dbReference type="Proteomes" id="UP000690515">
    <property type="component" value="Unassembled WGS sequence"/>
</dbReference>
<evidence type="ECO:0000313" key="4">
    <source>
        <dbReference type="Proteomes" id="UP000690515"/>
    </source>
</evidence>
<dbReference type="InterPro" id="IPR001375">
    <property type="entry name" value="Peptidase_S9_cat"/>
</dbReference>
<dbReference type="Pfam" id="PF00326">
    <property type="entry name" value="Peptidase_S9"/>
    <property type="match status" value="1"/>
</dbReference>
<evidence type="ECO:0000256" key="1">
    <source>
        <dbReference type="SAM" id="SignalP"/>
    </source>
</evidence>
<keyword evidence="1" id="KW-0732">Signal</keyword>
<proteinExistence type="predicted"/>
<accession>A0ABS5ZH45</accession>
<dbReference type="EMBL" id="JAGSOY010000041">
    <property type="protein sequence ID" value="MBU2712575.1"/>
    <property type="molecule type" value="Genomic_DNA"/>
</dbReference>
<feature type="chain" id="PRO_5047369365" evidence="1">
    <location>
        <begin position="24"/>
        <end position="289"/>
    </location>
</feature>
<dbReference type="SUPFAM" id="SSF53474">
    <property type="entry name" value="alpha/beta-Hydrolases"/>
    <property type="match status" value="1"/>
</dbReference>
<organism evidence="3 4">
    <name type="scientific">Zooshikella harenae</name>
    <dbReference type="NCBI Taxonomy" id="2827238"/>
    <lineage>
        <taxon>Bacteria</taxon>
        <taxon>Pseudomonadati</taxon>
        <taxon>Pseudomonadota</taxon>
        <taxon>Gammaproteobacteria</taxon>
        <taxon>Oceanospirillales</taxon>
        <taxon>Zooshikellaceae</taxon>
        <taxon>Zooshikella</taxon>
    </lineage>
</organism>
<sequence>MKNNYTVFLFLTVLSLTSTLCLGGSTLETTLANPDTHSRCSIEYGHLTDRSINCSYQSLHIKANAGIKREVKYQIPIGNPPRDGWPVVLIFQGSFFPVEFQRQKSDPFGGFHEAMLIKQLLDSGYAIIAPRAAINLAWQTNILSSATPYQLTTDYQFLTRVLTGIRKGLFGPLNNQKKFATGISSGGYNTSRMAVSFSGEFNALAIQSASYATCLGPACLVPQSLPSNHPPTLFIHGALDLIVPVWTMTQYYNRLIKHGIHTEKWVNPYKGHAWFEESPEKIVEWFNRF</sequence>
<feature type="domain" description="Peptidase S9 prolyl oligopeptidase catalytic" evidence="2">
    <location>
        <begin position="228"/>
        <end position="286"/>
    </location>
</feature>
<protein>
    <submittedName>
        <fullName evidence="3">Prolyl oligopeptidase family serine peptidase</fullName>
    </submittedName>
</protein>
<evidence type="ECO:0000313" key="3">
    <source>
        <dbReference type="EMBL" id="MBU2712575.1"/>
    </source>
</evidence>
<evidence type="ECO:0000259" key="2">
    <source>
        <dbReference type="Pfam" id="PF00326"/>
    </source>
</evidence>
<keyword evidence="4" id="KW-1185">Reference proteome</keyword>
<reference evidence="3 4" key="1">
    <citation type="submission" date="2021-04" db="EMBL/GenBank/DDBJ databases">
        <authorList>
            <person name="Pira H."/>
            <person name="Risdian C."/>
            <person name="Wink J."/>
        </authorList>
    </citation>
    <scope>NUCLEOTIDE SEQUENCE [LARGE SCALE GENOMIC DNA]</scope>
    <source>
        <strain evidence="3 4">WH53</strain>
    </source>
</reference>
<dbReference type="RefSeq" id="WP_215820801.1">
    <property type="nucleotide sequence ID" value="NZ_JAGSOY010000041.1"/>
</dbReference>
<name>A0ABS5ZH45_9GAMM</name>
<gene>
    <name evidence="3" type="ORF">KCG35_16015</name>
</gene>
<comment type="caution">
    <text evidence="3">The sequence shown here is derived from an EMBL/GenBank/DDBJ whole genome shotgun (WGS) entry which is preliminary data.</text>
</comment>